<keyword evidence="2" id="KW-1185">Reference proteome</keyword>
<name>A0A9D4CL06_DREPO</name>
<dbReference type="EMBL" id="JAIWYP010000012">
    <property type="protein sequence ID" value="KAH3726631.1"/>
    <property type="molecule type" value="Genomic_DNA"/>
</dbReference>
<evidence type="ECO:0000313" key="1">
    <source>
        <dbReference type="EMBL" id="KAH3726631.1"/>
    </source>
</evidence>
<gene>
    <name evidence="1" type="ORF">DPMN_052499</name>
</gene>
<reference evidence="1" key="2">
    <citation type="submission" date="2020-11" db="EMBL/GenBank/DDBJ databases">
        <authorList>
            <person name="McCartney M.A."/>
            <person name="Auch B."/>
            <person name="Kono T."/>
            <person name="Mallez S."/>
            <person name="Becker A."/>
            <person name="Gohl D.M."/>
            <person name="Silverstein K.A.T."/>
            <person name="Koren S."/>
            <person name="Bechman K.B."/>
            <person name="Herman A."/>
            <person name="Abrahante J.E."/>
            <person name="Garbe J."/>
        </authorList>
    </citation>
    <scope>NUCLEOTIDE SEQUENCE</scope>
    <source>
        <strain evidence="1">Duluth1</strain>
        <tissue evidence="1">Whole animal</tissue>
    </source>
</reference>
<sequence>MITICMDIRVTNEYLQIISGAVPGFLVMGDGILKDLLGVQGAASDGGANVAPALGSAYAFNTYFLGLVDHFRGGSRISGYGGWDIARFAGGPGGR</sequence>
<protein>
    <submittedName>
        <fullName evidence="1">Uncharacterized protein</fullName>
    </submittedName>
</protein>
<comment type="caution">
    <text evidence="1">The sequence shown here is derived from an EMBL/GenBank/DDBJ whole genome shotgun (WGS) entry which is preliminary data.</text>
</comment>
<proteinExistence type="predicted"/>
<dbReference type="AlphaFoldDB" id="A0A9D4CL06"/>
<organism evidence="1 2">
    <name type="scientific">Dreissena polymorpha</name>
    <name type="common">Zebra mussel</name>
    <name type="synonym">Mytilus polymorpha</name>
    <dbReference type="NCBI Taxonomy" id="45954"/>
    <lineage>
        <taxon>Eukaryota</taxon>
        <taxon>Metazoa</taxon>
        <taxon>Spiralia</taxon>
        <taxon>Lophotrochozoa</taxon>
        <taxon>Mollusca</taxon>
        <taxon>Bivalvia</taxon>
        <taxon>Autobranchia</taxon>
        <taxon>Heteroconchia</taxon>
        <taxon>Euheterodonta</taxon>
        <taxon>Imparidentia</taxon>
        <taxon>Neoheterodontei</taxon>
        <taxon>Myida</taxon>
        <taxon>Dreissenoidea</taxon>
        <taxon>Dreissenidae</taxon>
        <taxon>Dreissena</taxon>
    </lineage>
</organism>
<reference evidence="1" key="1">
    <citation type="journal article" date="2019" name="bioRxiv">
        <title>The Genome of the Zebra Mussel, Dreissena polymorpha: A Resource for Invasive Species Research.</title>
        <authorList>
            <person name="McCartney M.A."/>
            <person name="Auch B."/>
            <person name="Kono T."/>
            <person name="Mallez S."/>
            <person name="Zhang Y."/>
            <person name="Obille A."/>
            <person name="Becker A."/>
            <person name="Abrahante J.E."/>
            <person name="Garbe J."/>
            <person name="Badalamenti J.P."/>
            <person name="Herman A."/>
            <person name="Mangelson H."/>
            <person name="Liachko I."/>
            <person name="Sullivan S."/>
            <person name="Sone E.D."/>
            <person name="Koren S."/>
            <person name="Silverstein K.A.T."/>
            <person name="Beckman K.B."/>
            <person name="Gohl D.M."/>
        </authorList>
    </citation>
    <scope>NUCLEOTIDE SEQUENCE</scope>
    <source>
        <strain evidence="1">Duluth1</strain>
        <tissue evidence="1">Whole animal</tissue>
    </source>
</reference>
<accession>A0A9D4CL06</accession>
<evidence type="ECO:0000313" key="2">
    <source>
        <dbReference type="Proteomes" id="UP000828390"/>
    </source>
</evidence>
<dbReference type="Proteomes" id="UP000828390">
    <property type="component" value="Unassembled WGS sequence"/>
</dbReference>